<organism evidence="1 2">
    <name type="scientific">Leptospira ognonensis</name>
    <dbReference type="NCBI Taxonomy" id="2484945"/>
    <lineage>
        <taxon>Bacteria</taxon>
        <taxon>Pseudomonadati</taxon>
        <taxon>Spirochaetota</taxon>
        <taxon>Spirochaetia</taxon>
        <taxon>Leptospirales</taxon>
        <taxon>Leptospiraceae</taxon>
        <taxon>Leptospira</taxon>
    </lineage>
</organism>
<keyword evidence="2" id="KW-1185">Reference proteome</keyword>
<dbReference type="AlphaFoldDB" id="A0A4R9JZ93"/>
<evidence type="ECO:0000313" key="1">
    <source>
        <dbReference type="EMBL" id="TGL58682.1"/>
    </source>
</evidence>
<protein>
    <submittedName>
        <fullName evidence="1">DUF3293 domain-containing protein</fullName>
    </submittedName>
</protein>
<proteinExistence type="predicted"/>
<dbReference type="InterPro" id="IPR021710">
    <property type="entry name" value="DUF3293"/>
</dbReference>
<reference evidence="1" key="1">
    <citation type="journal article" date="2019" name="PLoS Negl. Trop. Dis.">
        <title>Revisiting the worldwide diversity of Leptospira species in the environment.</title>
        <authorList>
            <person name="Vincent A.T."/>
            <person name="Schiettekatte O."/>
            <person name="Bourhy P."/>
            <person name="Veyrier F.J."/>
            <person name="Picardeau M."/>
        </authorList>
    </citation>
    <scope>NUCLEOTIDE SEQUENCE [LARGE SCALE GENOMIC DNA]</scope>
    <source>
        <strain evidence="1">201702476</strain>
    </source>
</reference>
<dbReference type="OrthoDB" id="5509642at2"/>
<dbReference type="Pfam" id="PF11697">
    <property type="entry name" value="DUF3293"/>
    <property type="match status" value="1"/>
</dbReference>
<evidence type="ECO:0000313" key="2">
    <source>
        <dbReference type="Proteomes" id="UP000297693"/>
    </source>
</evidence>
<accession>A0A4R9JZ93</accession>
<sequence>MADIKSYYLATNYKVAVFTLPIRIGQIHPELEALLLSYGHTQWCYLTSWNPRSQWQELETNQSRNKELLSMIEETPSYKVFPGVGESPDGDWSEESFLILGMDEKAGYRLAVKFEQNAFVCGEKGSVAKLVMTELS</sequence>
<comment type="caution">
    <text evidence="1">The sequence shown here is derived from an EMBL/GenBank/DDBJ whole genome shotgun (WGS) entry which is preliminary data.</text>
</comment>
<dbReference type="Proteomes" id="UP000297693">
    <property type="component" value="Unassembled WGS sequence"/>
</dbReference>
<gene>
    <name evidence="1" type="ORF">EHQ58_10215</name>
</gene>
<name>A0A4R9JZ93_9LEPT</name>
<dbReference type="EMBL" id="RQGD01000031">
    <property type="protein sequence ID" value="TGL58682.1"/>
    <property type="molecule type" value="Genomic_DNA"/>
</dbReference>